<sequence>MSGRTRITRIRRRYIILTADCRSRGTARHPTTLAETQCLKNNSEMMQPNPQWNSRGRIDVKSLEITVPQKKGKMRVVG</sequence>
<reference evidence="1" key="1">
    <citation type="journal article" date="2020" name="bioRxiv">
        <title>Chromosome-level reference genome of the European wasp spider Argiope bruennichi: a resource for studies on range expansion and evolutionary adaptation.</title>
        <authorList>
            <person name="Sheffer M.M."/>
            <person name="Hoppe A."/>
            <person name="Krehenwinkel H."/>
            <person name="Uhl G."/>
            <person name="Kuss A.W."/>
            <person name="Jensen L."/>
            <person name="Jensen C."/>
            <person name="Gillespie R.G."/>
            <person name="Hoff K.J."/>
            <person name="Prost S."/>
        </authorList>
    </citation>
    <scope>NUCLEOTIDE SEQUENCE</scope>
</reference>
<accession>A0A8T0FRG5</accession>
<dbReference type="EMBL" id="JABXBU010000002">
    <property type="protein sequence ID" value="KAF8793691.1"/>
    <property type="molecule type" value="Genomic_DNA"/>
</dbReference>
<dbReference type="Proteomes" id="UP000807504">
    <property type="component" value="Unassembled WGS sequence"/>
</dbReference>
<dbReference type="AlphaFoldDB" id="A0A8T0FRG5"/>
<reference evidence="1" key="2">
    <citation type="submission" date="2020-06" db="EMBL/GenBank/DDBJ databases">
        <authorList>
            <person name="Sheffer M."/>
        </authorList>
    </citation>
    <scope>NUCLEOTIDE SEQUENCE</scope>
</reference>
<keyword evidence="2" id="KW-1185">Reference proteome</keyword>
<protein>
    <submittedName>
        <fullName evidence="1">Uncharacterized protein</fullName>
    </submittedName>
</protein>
<proteinExistence type="predicted"/>
<organism evidence="1 2">
    <name type="scientific">Argiope bruennichi</name>
    <name type="common">Wasp spider</name>
    <name type="synonym">Aranea bruennichi</name>
    <dbReference type="NCBI Taxonomy" id="94029"/>
    <lineage>
        <taxon>Eukaryota</taxon>
        <taxon>Metazoa</taxon>
        <taxon>Ecdysozoa</taxon>
        <taxon>Arthropoda</taxon>
        <taxon>Chelicerata</taxon>
        <taxon>Arachnida</taxon>
        <taxon>Araneae</taxon>
        <taxon>Araneomorphae</taxon>
        <taxon>Entelegynae</taxon>
        <taxon>Araneoidea</taxon>
        <taxon>Araneidae</taxon>
        <taxon>Argiope</taxon>
    </lineage>
</organism>
<evidence type="ECO:0000313" key="1">
    <source>
        <dbReference type="EMBL" id="KAF8793691.1"/>
    </source>
</evidence>
<name>A0A8T0FRG5_ARGBR</name>
<comment type="caution">
    <text evidence="1">The sequence shown here is derived from an EMBL/GenBank/DDBJ whole genome shotgun (WGS) entry which is preliminary data.</text>
</comment>
<gene>
    <name evidence="1" type="ORF">HNY73_001741</name>
</gene>
<evidence type="ECO:0000313" key="2">
    <source>
        <dbReference type="Proteomes" id="UP000807504"/>
    </source>
</evidence>